<name>A0A558B7W6_9GAMM</name>
<comment type="caution">
    <text evidence="2">The sequence shown here is derived from an EMBL/GenBank/DDBJ whole genome shotgun (WGS) entry which is preliminary data.</text>
</comment>
<reference evidence="2 3" key="1">
    <citation type="submission" date="2019-07" db="EMBL/GenBank/DDBJ databases">
        <title>The pathways for chlorine oxyanion respiration interact through the shared metabolite chlorate.</title>
        <authorList>
            <person name="Barnum T.P."/>
            <person name="Cheng Y."/>
            <person name="Hill K.A."/>
            <person name="Lucas L.N."/>
            <person name="Carlson H.K."/>
            <person name="Coates J.D."/>
        </authorList>
    </citation>
    <scope>NUCLEOTIDE SEQUENCE [LARGE SCALE GENOMIC DNA]</scope>
    <source>
        <strain evidence="2">UCB</strain>
    </source>
</reference>
<feature type="chain" id="PRO_5021865991" evidence="1">
    <location>
        <begin position="20"/>
        <end position="414"/>
    </location>
</feature>
<accession>A0A558B7W6</accession>
<keyword evidence="1" id="KW-0732">Signal</keyword>
<protein>
    <submittedName>
        <fullName evidence="2">Transporter substrate-binding domain-containing protein</fullName>
    </submittedName>
</protein>
<proteinExistence type="predicted"/>
<gene>
    <name evidence="2" type="ORF">FHK81_11080</name>
</gene>
<dbReference type="Proteomes" id="UP000319142">
    <property type="component" value="Unassembled WGS sequence"/>
</dbReference>
<dbReference type="Gene3D" id="3.40.190.10">
    <property type="entry name" value="Periplasmic binding protein-like II"/>
    <property type="match status" value="2"/>
</dbReference>
<dbReference type="SUPFAM" id="SSF53850">
    <property type="entry name" value="Periplasmic binding protein-like II"/>
    <property type="match status" value="1"/>
</dbReference>
<organism evidence="2 3">
    <name type="scientific">Marinobacter vinifirmus</name>
    <dbReference type="NCBI Taxonomy" id="355591"/>
    <lineage>
        <taxon>Bacteria</taxon>
        <taxon>Pseudomonadati</taxon>
        <taxon>Pseudomonadota</taxon>
        <taxon>Gammaproteobacteria</taxon>
        <taxon>Pseudomonadales</taxon>
        <taxon>Marinobacteraceae</taxon>
        <taxon>Marinobacter</taxon>
    </lineage>
</organism>
<dbReference type="EMBL" id="VMRX01000030">
    <property type="protein sequence ID" value="TVT32604.1"/>
    <property type="molecule type" value="Genomic_DNA"/>
</dbReference>
<dbReference type="RefSeq" id="WP_273133823.1">
    <property type="nucleotide sequence ID" value="NZ_VMRX01000030.1"/>
</dbReference>
<evidence type="ECO:0000313" key="3">
    <source>
        <dbReference type="Proteomes" id="UP000319142"/>
    </source>
</evidence>
<evidence type="ECO:0000256" key="1">
    <source>
        <dbReference type="SAM" id="SignalP"/>
    </source>
</evidence>
<feature type="signal peptide" evidence="1">
    <location>
        <begin position="1"/>
        <end position="19"/>
    </location>
</feature>
<sequence length="414" mass="45946">MQIRSLTIGLFLAVAAAQAAADHRVYTLYTFHSPPYQYANETPNGPEVAGETADTIRCAMEQAGAHTQIRLVPQNRALYSLKRNLVDGYFAADRSPELDQSAWASHPVALEKWHWFYTGEQPVPENARIGVVGGSNEELWLRQQGLEAFVAVGSASQLPALLKRKRIDLALLDERVMSGLRENQPELHQGIQHTFLRYAPLHLYLNPQFVTRHPDFMNRFNLSLPACMGTQTQLSGEEHQQVTRIAGELARSLAGEVDLQRALHQGSHYNTVTDILTQDTVWQALAPASMTPLARQILELPASRALANWQSKQAPLVTEILLIGNQGALSAMSQLSSDYWQGDEAKFQDLVEETSQGLTRRQDFWVSPIRYDASTSRFQVIVSFPLPLDEPNNGVEGVLSIGLAIEEALKGASD</sequence>
<dbReference type="AlphaFoldDB" id="A0A558B7W6"/>
<evidence type="ECO:0000313" key="2">
    <source>
        <dbReference type="EMBL" id="TVT32604.1"/>
    </source>
</evidence>